<dbReference type="GO" id="GO:0000271">
    <property type="term" value="P:polysaccharide biosynthetic process"/>
    <property type="evidence" value="ECO:0007669"/>
    <property type="project" value="TreeGrafter"/>
</dbReference>
<dbReference type="InterPro" id="IPR011051">
    <property type="entry name" value="RmlC_Cupin_sf"/>
</dbReference>
<organism evidence="1">
    <name type="scientific">freshwater metagenome</name>
    <dbReference type="NCBI Taxonomy" id="449393"/>
    <lineage>
        <taxon>unclassified sequences</taxon>
        <taxon>metagenomes</taxon>
        <taxon>ecological metagenomes</taxon>
    </lineage>
</organism>
<protein>
    <submittedName>
        <fullName evidence="1">Unannotated protein</fullName>
    </submittedName>
</protein>
<dbReference type="AlphaFoldDB" id="A0A6J6EEJ2"/>
<name>A0A6J6EEJ2_9ZZZZ</name>
<evidence type="ECO:0000313" key="1">
    <source>
        <dbReference type="EMBL" id="CAB4572753.1"/>
    </source>
</evidence>
<dbReference type="GO" id="GO:0005829">
    <property type="term" value="C:cytosol"/>
    <property type="evidence" value="ECO:0007669"/>
    <property type="project" value="TreeGrafter"/>
</dbReference>
<proteinExistence type="predicted"/>
<dbReference type="Pfam" id="PF00908">
    <property type="entry name" value="dTDP_sugar_isom"/>
    <property type="match status" value="1"/>
</dbReference>
<dbReference type="GO" id="GO:0008830">
    <property type="term" value="F:dTDP-4-dehydrorhamnose 3,5-epimerase activity"/>
    <property type="evidence" value="ECO:0007669"/>
    <property type="project" value="InterPro"/>
</dbReference>
<gene>
    <name evidence="1" type="ORF">UFOPK1747_00069</name>
</gene>
<dbReference type="InterPro" id="IPR014710">
    <property type="entry name" value="RmlC-like_jellyroll"/>
</dbReference>
<dbReference type="Gene3D" id="2.60.120.10">
    <property type="entry name" value="Jelly Rolls"/>
    <property type="match status" value="1"/>
</dbReference>
<sequence>MRIESNGVFYWKTLAENDTRGNFTKIISDSQVEVLPEFNVLDFFSSISRANVIRGMHLQIGEFASNRIIYVQTGKIIDVLLDLNGNSKNPIILSEILGPNEEFDSIYVPAGIAHGFKAIQQSSVTYLADKKYSTAHDKGIKFDSFGFNWNCEKPIISIRDINLPKLVDFRI</sequence>
<dbReference type="EMBL" id="CAEZTV010000003">
    <property type="protein sequence ID" value="CAB4572753.1"/>
    <property type="molecule type" value="Genomic_DNA"/>
</dbReference>
<accession>A0A6J6EEJ2</accession>
<dbReference type="PANTHER" id="PTHR21047">
    <property type="entry name" value="DTDP-6-DEOXY-D-GLUCOSE-3,5 EPIMERASE"/>
    <property type="match status" value="1"/>
</dbReference>
<dbReference type="PANTHER" id="PTHR21047:SF2">
    <property type="entry name" value="THYMIDINE DIPHOSPHO-4-KETO-RHAMNOSE 3,5-EPIMERASE"/>
    <property type="match status" value="1"/>
</dbReference>
<dbReference type="GO" id="GO:0019305">
    <property type="term" value="P:dTDP-rhamnose biosynthetic process"/>
    <property type="evidence" value="ECO:0007669"/>
    <property type="project" value="TreeGrafter"/>
</dbReference>
<dbReference type="InterPro" id="IPR000888">
    <property type="entry name" value="RmlC-like"/>
</dbReference>
<reference evidence="1" key="1">
    <citation type="submission" date="2020-05" db="EMBL/GenBank/DDBJ databases">
        <authorList>
            <person name="Chiriac C."/>
            <person name="Salcher M."/>
            <person name="Ghai R."/>
            <person name="Kavagutti S V."/>
        </authorList>
    </citation>
    <scope>NUCLEOTIDE SEQUENCE</scope>
</reference>
<dbReference type="SUPFAM" id="SSF51182">
    <property type="entry name" value="RmlC-like cupins"/>
    <property type="match status" value="1"/>
</dbReference>